<dbReference type="Proteomes" id="UP000006906">
    <property type="component" value="Chromosome 6"/>
</dbReference>
<proteinExistence type="predicted"/>
<dbReference type="AlphaFoldDB" id="A0A2K3DPJ2"/>
<organism evidence="3 4">
    <name type="scientific">Chlamydomonas reinhardtii</name>
    <name type="common">Chlamydomonas smithii</name>
    <dbReference type="NCBI Taxonomy" id="3055"/>
    <lineage>
        <taxon>Eukaryota</taxon>
        <taxon>Viridiplantae</taxon>
        <taxon>Chlorophyta</taxon>
        <taxon>core chlorophytes</taxon>
        <taxon>Chlorophyceae</taxon>
        <taxon>CS clade</taxon>
        <taxon>Chlamydomonadales</taxon>
        <taxon>Chlamydomonadaceae</taxon>
        <taxon>Chlamydomonas</taxon>
    </lineage>
</organism>
<keyword evidence="1" id="KW-0175">Coiled coil</keyword>
<dbReference type="EMBL" id="CM008967">
    <property type="protein sequence ID" value="PNW82462.1"/>
    <property type="molecule type" value="Genomic_DNA"/>
</dbReference>
<dbReference type="ExpressionAtlas" id="A0A2K3DPJ2">
    <property type="expression patterns" value="baseline and differential"/>
</dbReference>
<gene>
    <name evidence="3" type="ORF">CHLRE_06g280000v5</name>
</gene>
<evidence type="ECO:0000313" key="3">
    <source>
        <dbReference type="EMBL" id="PNW82462.1"/>
    </source>
</evidence>
<keyword evidence="4" id="KW-1185">Reference proteome</keyword>
<dbReference type="RefSeq" id="XP_042923947.1">
    <property type="nucleotide sequence ID" value="XM_043063241.1"/>
</dbReference>
<protein>
    <submittedName>
        <fullName evidence="3">Uncharacterized protein</fullName>
    </submittedName>
</protein>
<accession>A0A2K3DPJ2</accession>
<dbReference type="OrthoDB" id="555504at2759"/>
<feature type="transmembrane region" description="Helical" evidence="2">
    <location>
        <begin position="32"/>
        <end position="51"/>
    </location>
</feature>
<keyword evidence="2" id="KW-0472">Membrane</keyword>
<name>A0A2K3DPJ2_CHLRE</name>
<evidence type="ECO:0000313" key="4">
    <source>
        <dbReference type="Proteomes" id="UP000006906"/>
    </source>
</evidence>
<evidence type="ECO:0000256" key="2">
    <source>
        <dbReference type="SAM" id="Phobius"/>
    </source>
</evidence>
<dbReference type="InParanoid" id="A0A2K3DPJ2"/>
<dbReference type="GeneID" id="5720901"/>
<keyword evidence="2" id="KW-0812">Transmembrane</keyword>
<keyword evidence="2" id="KW-1133">Transmembrane helix</keyword>
<dbReference type="Gramene" id="PNW82462">
    <property type="protein sequence ID" value="PNW82462"/>
    <property type="gene ID" value="CHLRE_06g280000v5"/>
</dbReference>
<evidence type="ECO:0000256" key="1">
    <source>
        <dbReference type="SAM" id="Coils"/>
    </source>
</evidence>
<reference evidence="3 4" key="1">
    <citation type="journal article" date="2007" name="Science">
        <title>The Chlamydomonas genome reveals the evolution of key animal and plant functions.</title>
        <authorList>
            <person name="Merchant S.S."/>
            <person name="Prochnik S.E."/>
            <person name="Vallon O."/>
            <person name="Harris E.H."/>
            <person name="Karpowicz S.J."/>
            <person name="Witman G.B."/>
            <person name="Terry A."/>
            <person name="Salamov A."/>
            <person name="Fritz-Laylin L.K."/>
            <person name="Marechal-Drouard L."/>
            <person name="Marshall W.F."/>
            <person name="Qu L.H."/>
            <person name="Nelson D.R."/>
            <person name="Sanderfoot A.A."/>
            <person name="Spalding M.H."/>
            <person name="Kapitonov V.V."/>
            <person name="Ren Q."/>
            <person name="Ferris P."/>
            <person name="Lindquist E."/>
            <person name="Shapiro H."/>
            <person name="Lucas S.M."/>
            <person name="Grimwood J."/>
            <person name="Schmutz J."/>
            <person name="Cardol P."/>
            <person name="Cerutti H."/>
            <person name="Chanfreau G."/>
            <person name="Chen C.L."/>
            <person name="Cognat V."/>
            <person name="Croft M.T."/>
            <person name="Dent R."/>
            <person name="Dutcher S."/>
            <person name="Fernandez E."/>
            <person name="Fukuzawa H."/>
            <person name="Gonzalez-Ballester D."/>
            <person name="Gonzalez-Halphen D."/>
            <person name="Hallmann A."/>
            <person name="Hanikenne M."/>
            <person name="Hippler M."/>
            <person name="Inwood W."/>
            <person name="Jabbari K."/>
            <person name="Kalanon M."/>
            <person name="Kuras R."/>
            <person name="Lefebvre P.A."/>
            <person name="Lemaire S.D."/>
            <person name="Lobanov A.V."/>
            <person name="Lohr M."/>
            <person name="Manuell A."/>
            <person name="Meier I."/>
            <person name="Mets L."/>
            <person name="Mittag M."/>
            <person name="Mittelmeier T."/>
            <person name="Moroney J.V."/>
            <person name="Moseley J."/>
            <person name="Napoli C."/>
            <person name="Nedelcu A.M."/>
            <person name="Niyogi K."/>
            <person name="Novoselov S.V."/>
            <person name="Paulsen I.T."/>
            <person name="Pazour G."/>
            <person name="Purton S."/>
            <person name="Ral J.P."/>
            <person name="Riano-Pachon D.M."/>
            <person name="Riekhof W."/>
            <person name="Rymarquis L."/>
            <person name="Schroda M."/>
            <person name="Stern D."/>
            <person name="Umen J."/>
            <person name="Willows R."/>
            <person name="Wilson N."/>
            <person name="Zimmer S.L."/>
            <person name="Allmer J."/>
            <person name="Balk J."/>
            <person name="Bisova K."/>
            <person name="Chen C.J."/>
            <person name="Elias M."/>
            <person name="Gendler K."/>
            <person name="Hauser C."/>
            <person name="Lamb M.R."/>
            <person name="Ledford H."/>
            <person name="Long J.C."/>
            <person name="Minagawa J."/>
            <person name="Page M.D."/>
            <person name="Pan J."/>
            <person name="Pootakham W."/>
            <person name="Roje S."/>
            <person name="Rose A."/>
            <person name="Stahlberg E."/>
            <person name="Terauchi A.M."/>
            <person name="Yang P."/>
            <person name="Ball S."/>
            <person name="Bowler C."/>
            <person name="Dieckmann C.L."/>
            <person name="Gladyshev V.N."/>
            <person name="Green P."/>
            <person name="Jorgensen R."/>
            <person name="Mayfield S."/>
            <person name="Mueller-Roeber B."/>
            <person name="Rajamani S."/>
            <person name="Sayre R.T."/>
            <person name="Brokstein P."/>
            <person name="Dubchak I."/>
            <person name="Goodstein D."/>
            <person name="Hornick L."/>
            <person name="Huang Y.W."/>
            <person name="Jhaveri J."/>
            <person name="Luo Y."/>
            <person name="Martinez D."/>
            <person name="Ngau W.C."/>
            <person name="Otillar B."/>
            <person name="Poliakov A."/>
            <person name="Porter A."/>
            <person name="Szajkowski L."/>
            <person name="Werner G."/>
            <person name="Zhou K."/>
            <person name="Grigoriev I.V."/>
            <person name="Rokhsar D.S."/>
            <person name="Grossman A.R."/>
        </authorList>
    </citation>
    <scope>NUCLEOTIDE SEQUENCE [LARGE SCALE GENOMIC DNA]</scope>
    <source>
        <strain evidence="4">CC-503</strain>
    </source>
</reference>
<feature type="coiled-coil region" evidence="1">
    <location>
        <begin position="59"/>
        <end position="90"/>
    </location>
</feature>
<sequence>MGPRRRSQQGQRSLTRSGWETNRNALADNKDAILVGGAVLATVFGAGMGLMSVKNQFDLQQAELRRQRQLEQAEQRRQQQLEQAEQRRVADVQKERLFRQLAEERARFEQRLFDAAFHEDYQKWRRARTAPARRMEGKAD</sequence>